<dbReference type="EMBL" id="BQNB010009586">
    <property type="protein sequence ID" value="GJS65546.1"/>
    <property type="molecule type" value="Genomic_DNA"/>
</dbReference>
<dbReference type="Pfam" id="PF07727">
    <property type="entry name" value="RVT_2"/>
    <property type="match status" value="1"/>
</dbReference>
<reference evidence="2" key="1">
    <citation type="journal article" date="2022" name="Int. J. Mol. Sci.">
        <title>Draft Genome of Tanacetum Coccineum: Genomic Comparison of Closely Related Tanacetum-Family Plants.</title>
        <authorList>
            <person name="Yamashiro T."/>
            <person name="Shiraishi A."/>
            <person name="Nakayama K."/>
            <person name="Satake H."/>
        </authorList>
    </citation>
    <scope>NUCLEOTIDE SEQUENCE</scope>
</reference>
<organism evidence="2 3">
    <name type="scientific">Tanacetum coccineum</name>
    <dbReference type="NCBI Taxonomy" id="301880"/>
    <lineage>
        <taxon>Eukaryota</taxon>
        <taxon>Viridiplantae</taxon>
        <taxon>Streptophyta</taxon>
        <taxon>Embryophyta</taxon>
        <taxon>Tracheophyta</taxon>
        <taxon>Spermatophyta</taxon>
        <taxon>Magnoliopsida</taxon>
        <taxon>eudicotyledons</taxon>
        <taxon>Gunneridae</taxon>
        <taxon>Pentapetalae</taxon>
        <taxon>asterids</taxon>
        <taxon>campanulids</taxon>
        <taxon>Asterales</taxon>
        <taxon>Asteraceae</taxon>
        <taxon>Asteroideae</taxon>
        <taxon>Anthemideae</taxon>
        <taxon>Anthemidinae</taxon>
        <taxon>Tanacetum</taxon>
    </lineage>
</organism>
<proteinExistence type="predicted"/>
<evidence type="ECO:0000259" key="1">
    <source>
        <dbReference type="Pfam" id="PF07727"/>
    </source>
</evidence>
<keyword evidence="3" id="KW-1185">Reference proteome</keyword>
<feature type="domain" description="Reverse transcriptase Ty1/copia-type" evidence="1">
    <location>
        <begin position="72"/>
        <end position="214"/>
    </location>
</feature>
<gene>
    <name evidence="2" type="ORF">Tco_0680110</name>
</gene>
<accession>A0ABQ4XKI5</accession>
<reference evidence="2" key="2">
    <citation type="submission" date="2022-01" db="EMBL/GenBank/DDBJ databases">
        <authorList>
            <person name="Yamashiro T."/>
            <person name="Shiraishi A."/>
            <person name="Satake H."/>
            <person name="Nakayama K."/>
        </authorList>
    </citation>
    <scope>NUCLEOTIDE SEQUENCE</scope>
</reference>
<protein>
    <submittedName>
        <fullName evidence="2">Retrovirus-related pol polyprotein from transposon TNT 1-94</fullName>
    </submittedName>
</protein>
<dbReference type="Proteomes" id="UP001151760">
    <property type="component" value="Unassembled WGS sequence"/>
</dbReference>
<evidence type="ECO:0000313" key="3">
    <source>
        <dbReference type="Proteomes" id="UP001151760"/>
    </source>
</evidence>
<sequence length="215" mass="25629">MHTFYQRHRFDYHWTKDHPLEQVRRNPSKPVQTRRKLSTDPDICMFSLTVSTADHAWIEAMQDELHQFDRLKVWELVDKPFGKTVINLKWLWKNKKDKDQTVILNEARLVAKEYAQEEGIDFEESFAPVARLEAVQIFVAYAAHKSFPIYQMDMKIDFLNGPLKKEVYVNQPDGFVDPDHLEKAYRVKKAQYGLKKAPRAWYDEISTFLDVQRFY</sequence>
<evidence type="ECO:0000313" key="2">
    <source>
        <dbReference type="EMBL" id="GJS65546.1"/>
    </source>
</evidence>
<comment type="caution">
    <text evidence="2">The sequence shown here is derived from an EMBL/GenBank/DDBJ whole genome shotgun (WGS) entry which is preliminary data.</text>
</comment>
<dbReference type="InterPro" id="IPR013103">
    <property type="entry name" value="RVT_2"/>
</dbReference>
<name>A0ABQ4XKI5_9ASTR</name>